<dbReference type="Pfam" id="PF03997">
    <property type="entry name" value="VPS28"/>
    <property type="match status" value="1"/>
</dbReference>
<keyword evidence="6" id="KW-1133">Transmembrane helix</keyword>
<dbReference type="InterPro" id="IPR038358">
    <property type="entry name" value="VPS28_N_sf"/>
</dbReference>
<dbReference type="OrthoDB" id="2671at2759"/>
<reference evidence="8" key="2">
    <citation type="submission" date="2015-06" db="UniProtKB">
        <authorList>
            <consortium name="EnsemblPlants"/>
        </authorList>
    </citation>
    <scope>IDENTIFICATION</scope>
    <source>
        <strain evidence="8">DM1-3 516 R44</strain>
    </source>
</reference>
<dbReference type="InterPro" id="IPR017898">
    <property type="entry name" value="VPS28_N"/>
</dbReference>
<keyword evidence="6" id="KW-0472">Membrane</keyword>
<dbReference type="InterPro" id="IPR007143">
    <property type="entry name" value="Vps28"/>
</dbReference>
<evidence type="ECO:0000256" key="6">
    <source>
        <dbReference type="SAM" id="Phobius"/>
    </source>
</evidence>
<keyword evidence="4 5" id="KW-0653">Protein transport</keyword>
<dbReference type="GO" id="GO:0000813">
    <property type="term" value="C:ESCRT I complex"/>
    <property type="evidence" value="ECO:0000318"/>
    <property type="project" value="GO_Central"/>
</dbReference>
<organism evidence="8 9">
    <name type="scientific">Solanum tuberosum</name>
    <name type="common">Potato</name>
    <dbReference type="NCBI Taxonomy" id="4113"/>
    <lineage>
        <taxon>Eukaryota</taxon>
        <taxon>Viridiplantae</taxon>
        <taxon>Streptophyta</taxon>
        <taxon>Embryophyta</taxon>
        <taxon>Tracheophyta</taxon>
        <taxon>Spermatophyta</taxon>
        <taxon>Magnoliopsida</taxon>
        <taxon>eudicotyledons</taxon>
        <taxon>Gunneridae</taxon>
        <taxon>Pentapetalae</taxon>
        <taxon>asterids</taxon>
        <taxon>lamiids</taxon>
        <taxon>Solanales</taxon>
        <taxon>Solanaceae</taxon>
        <taxon>Solanoideae</taxon>
        <taxon>Solaneae</taxon>
        <taxon>Solanum</taxon>
    </lineage>
</organism>
<evidence type="ECO:0000256" key="4">
    <source>
        <dbReference type="ARBA" id="ARBA00022927"/>
    </source>
</evidence>
<dbReference type="RefSeq" id="XP_015166440.1">
    <property type="nucleotide sequence ID" value="XM_015310954.1"/>
</dbReference>
<dbReference type="GO" id="GO:0044877">
    <property type="term" value="F:protein-containing complex binding"/>
    <property type="evidence" value="ECO:0000318"/>
    <property type="project" value="GO_Central"/>
</dbReference>
<keyword evidence="6" id="KW-0812">Transmembrane</keyword>
<dbReference type="AlphaFoldDB" id="M1ASN9"/>
<dbReference type="PaxDb" id="4113-PGSC0003DMT400029364"/>
<dbReference type="SUPFAM" id="SSF140111">
    <property type="entry name" value="Endosomal sorting complex assembly domain"/>
    <property type="match status" value="1"/>
</dbReference>
<gene>
    <name evidence="8" type="primary">LOC107061547</name>
</gene>
<dbReference type="PANTHER" id="PTHR12937">
    <property type="entry name" value="VACUOLAR PROTEIN SORTING 28, ISOFORM 2 VPS28"/>
    <property type="match status" value="1"/>
</dbReference>
<dbReference type="SMR" id="M1ASN9"/>
<dbReference type="PANTHER" id="PTHR12937:SF2">
    <property type="entry name" value="VACUOLAR PROTEIN SORTING-ASSOCIATED PROTEIN 28 HOMOLOG"/>
    <property type="match status" value="1"/>
</dbReference>
<evidence type="ECO:0000256" key="3">
    <source>
        <dbReference type="ARBA" id="ARBA00022753"/>
    </source>
</evidence>
<dbReference type="InParanoid" id="M1ASN9"/>
<dbReference type="GO" id="GO:0043328">
    <property type="term" value="P:protein transport to vacuole involved in ubiquitin-dependent protein catabolic process via the multivesicular body sorting pathway"/>
    <property type="evidence" value="ECO:0000318"/>
    <property type="project" value="GO_Central"/>
</dbReference>
<evidence type="ECO:0000259" key="7">
    <source>
        <dbReference type="PROSITE" id="PS51313"/>
    </source>
</evidence>
<keyword evidence="3" id="KW-0967">Endosome</keyword>
<keyword evidence="2 5" id="KW-0813">Transport</keyword>
<proteinExistence type="inferred from homology"/>
<dbReference type="Gramene" id="PGSC0003DMT400029364">
    <property type="protein sequence ID" value="PGSC0003DMT400029364"/>
    <property type="gene ID" value="PGSC0003DMG400011283"/>
</dbReference>
<dbReference type="KEGG" id="sot:107061547"/>
<dbReference type="EnsemblPlants" id="PGSC0003DMT400029364">
    <property type="protein sequence ID" value="PGSC0003DMT400029364"/>
    <property type="gene ID" value="PGSC0003DMG400011283"/>
</dbReference>
<dbReference type="Proteomes" id="UP000011115">
    <property type="component" value="Unassembled WGS sequence"/>
</dbReference>
<feature type="transmembrane region" description="Helical" evidence="6">
    <location>
        <begin position="135"/>
        <end position="156"/>
    </location>
</feature>
<evidence type="ECO:0000256" key="1">
    <source>
        <dbReference type="ARBA" id="ARBA00004177"/>
    </source>
</evidence>
<accession>M1ASN9</accession>
<dbReference type="HOGENOM" id="CLU_1463692_0_0_1"/>
<evidence type="ECO:0000256" key="5">
    <source>
        <dbReference type="PROSITE-ProRule" id="PRU00645"/>
    </source>
</evidence>
<evidence type="ECO:0000256" key="2">
    <source>
        <dbReference type="ARBA" id="ARBA00022448"/>
    </source>
</evidence>
<name>M1ASN9_SOLTU</name>
<dbReference type="STRING" id="4113.M1ASN9"/>
<dbReference type="eggNOG" id="KOG3284">
    <property type="taxonomic scope" value="Eukaryota"/>
</dbReference>
<feature type="domain" description="VPS28 N-terminal" evidence="7">
    <location>
        <begin position="1"/>
        <end position="96"/>
    </location>
</feature>
<dbReference type="GeneID" id="107061547"/>
<dbReference type="Gene3D" id="1.20.1440.200">
    <property type="match status" value="1"/>
</dbReference>
<reference evidence="9" key="1">
    <citation type="journal article" date="2011" name="Nature">
        <title>Genome sequence and analysis of the tuber crop potato.</title>
        <authorList>
            <consortium name="The Potato Genome Sequencing Consortium"/>
        </authorList>
    </citation>
    <scope>NUCLEOTIDE SEQUENCE [LARGE SCALE GENOMIC DNA]</scope>
    <source>
        <strain evidence="9">cv. DM1-3 516 R44</strain>
    </source>
</reference>
<comment type="subcellular location">
    <subcellularLocation>
        <location evidence="1">Endosome</location>
    </subcellularLocation>
</comment>
<evidence type="ECO:0000313" key="9">
    <source>
        <dbReference type="Proteomes" id="UP000011115"/>
    </source>
</evidence>
<sequence>MDVKLWNDREMYDDVAELFAIITAMEKLEKAFVRDIISPADYETECQKLISHFKILSLILKDTVPNIKQFHDAYKMNCSAALNRLVTSGVPATIEHRATSVVSECVKNFITRMDSFKLTMMELSDVEQKIEMREWLSTLLLIVLVFFVSFFLGIILKDINVKKVCVVNSDLAQGLQFYTCWYNGK</sequence>
<comment type="similarity">
    <text evidence="5">Belongs to the VPS28 family.</text>
</comment>
<keyword evidence="9" id="KW-1185">Reference proteome</keyword>
<dbReference type="InterPro" id="IPR037202">
    <property type="entry name" value="ESCRT_assembly_dom"/>
</dbReference>
<evidence type="ECO:0000313" key="8">
    <source>
        <dbReference type="EnsemblPlants" id="PGSC0003DMT400029364"/>
    </source>
</evidence>
<protein>
    <submittedName>
        <fullName evidence="8">Vacuolar protein sorting-associated protein 28 homolog 1</fullName>
    </submittedName>
</protein>
<dbReference type="PROSITE" id="PS51313">
    <property type="entry name" value="VPS28_N"/>
    <property type="match status" value="1"/>
</dbReference>